<evidence type="ECO:0000313" key="2">
    <source>
        <dbReference type="Proteomes" id="UP000010367"/>
    </source>
</evidence>
<evidence type="ECO:0000313" key="1">
    <source>
        <dbReference type="EMBL" id="AFY83630.1"/>
    </source>
</evidence>
<name>K9TM65_9CYAN</name>
<protein>
    <submittedName>
        <fullName evidence="1">Uncharacterized protein</fullName>
    </submittedName>
</protein>
<organism evidence="1 2">
    <name type="scientific">Oscillatoria acuminata PCC 6304</name>
    <dbReference type="NCBI Taxonomy" id="56110"/>
    <lineage>
        <taxon>Bacteria</taxon>
        <taxon>Bacillati</taxon>
        <taxon>Cyanobacteriota</taxon>
        <taxon>Cyanophyceae</taxon>
        <taxon>Oscillatoriophycideae</taxon>
        <taxon>Oscillatoriales</taxon>
        <taxon>Oscillatoriaceae</taxon>
        <taxon>Oscillatoria</taxon>
    </lineage>
</organism>
<dbReference type="InParanoid" id="K9TM65"/>
<dbReference type="STRING" id="56110.Oscil6304_4101"/>
<sequence>MGVKNRGEEAIAFSPLCFFYPPQRQAWRLTGRSPPARAKRVPQILRTPANVERPFWCKVEAIAVRIERASGASVEAGVQNLVG</sequence>
<gene>
    <name evidence="1" type="ORF">Oscil6304_4101</name>
</gene>
<dbReference type="HOGENOM" id="CLU_2539314_0_0_3"/>
<dbReference type="EMBL" id="CP003607">
    <property type="protein sequence ID" value="AFY83630.1"/>
    <property type="molecule type" value="Genomic_DNA"/>
</dbReference>
<dbReference type="Proteomes" id="UP000010367">
    <property type="component" value="Chromosome"/>
</dbReference>
<dbReference type="AlphaFoldDB" id="K9TM65"/>
<proteinExistence type="predicted"/>
<dbReference type="KEGG" id="oac:Oscil6304_4101"/>
<accession>K9TM65</accession>
<reference evidence="1 2" key="1">
    <citation type="submission" date="2012-06" db="EMBL/GenBank/DDBJ databases">
        <title>Finished chromosome of genome of Oscillatoria acuminata PCC 6304.</title>
        <authorList>
            <consortium name="US DOE Joint Genome Institute"/>
            <person name="Gugger M."/>
            <person name="Coursin T."/>
            <person name="Rippka R."/>
            <person name="Tandeau De Marsac N."/>
            <person name="Huntemann M."/>
            <person name="Wei C.-L."/>
            <person name="Han J."/>
            <person name="Detter J.C."/>
            <person name="Han C."/>
            <person name="Tapia R."/>
            <person name="Davenport K."/>
            <person name="Daligault H."/>
            <person name="Erkkila T."/>
            <person name="Gu W."/>
            <person name="Munk A.C.C."/>
            <person name="Teshima H."/>
            <person name="Xu Y."/>
            <person name="Chain P."/>
            <person name="Chen A."/>
            <person name="Krypides N."/>
            <person name="Mavromatis K."/>
            <person name="Markowitz V."/>
            <person name="Szeto E."/>
            <person name="Ivanova N."/>
            <person name="Mikhailova N."/>
            <person name="Ovchinnikova G."/>
            <person name="Pagani I."/>
            <person name="Pati A."/>
            <person name="Goodwin L."/>
            <person name="Peters L."/>
            <person name="Pitluck S."/>
            <person name="Woyke T."/>
            <person name="Kerfeld C."/>
        </authorList>
    </citation>
    <scope>NUCLEOTIDE SEQUENCE [LARGE SCALE GENOMIC DNA]</scope>
    <source>
        <strain evidence="1 2">PCC 6304</strain>
    </source>
</reference>
<keyword evidence="2" id="KW-1185">Reference proteome</keyword>